<dbReference type="InterPro" id="IPR036890">
    <property type="entry name" value="HATPase_C_sf"/>
</dbReference>
<comment type="caution">
    <text evidence="6">The sequence shown here is derived from an EMBL/GenBank/DDBJ whole genome shotgun (WGS) entry which is preliminary data.</text>
</comment>
<evidence type="ECO:0000256" key="1">
    <source>
        <dbReference type="ARBA" id="ARBA00004370"/>
    </source>
</evidence>
<dbReference type="Proteomes" id="UP000237749">
    <property type="component" value="Unassembled WGS sequence"/>
</dbReference>
<dbReference type="Gene3D" id="3.30.565.10">
    <property type="entry name" value="Histidine kinase-like ATPase, C-terminal domain"/>
    <property type="match status" value="1"/>
</dbReference>
<dbReference type="AlphaFoldDB" id="A0A2S6HPI2"/>
<dbReference type="SMART" id="SM00304">
    <property type="entry name" value="HAMP"/>
    <property type="match status" value="1"/>
</dbReference>
<dbReference type="InterPro" id="IPR010559">
    <property type="entry name" value="Sig_transdc_His_kin_internal"/>
</dbReference>
<dbReference type="EMBL" id="PTJA01000010">
    <property type="protein sequence ID" value="PPK79458.1"/>
    <property type="molecule type" value="Genomic_DNA"/>
</dbReference>
<dbReference type="Pfam" id="PF06580">
    <property type="entry name" value="His_kinase"/>
    <property type="match status" value="1"/>
</dbReference>
<keyword evidence="7" id="KW-1185">Reference proteome</keyword>
<reference evidence="6 7" key="1">
    <citation type="submission" date="2018-02" db="EMBL/GenBank/DDBJ databases">
        <title>Genomic Encyclopedia of Archaeal and Bacterial Type Strains, Phase II (KMG-II): from individual species to whole genera.</title>
        <authorList>
            <person name="Goeker M."/>
        </authorList>
    </citation>
    <scope>NUCLEOTIDE SEQUENCE [LARGE SCALE GENOMIC DNA]</scope>
    <source>
        <strain evidence="6 7">DSM 3808</strain>
    </source>
</reference>
<evidence type="ECO:0000256" key="2">
    <source>
        <dbReference type="ARBA" id="ARBA00022553"/>
    </source>
</evidence>
<dbReference type="PANTHER" id="PTHR34220:SF7">
    <property type="entry name" value="SENSOR HISTIDINE KINASE YPDA"/>
    <property type="match status" value="1"/>
</dbReference>
<dbReference type="InterPro" id="IPR003660">
    <property type="entry name" value="HAMP_dom"/>
</dbReference>
<keyword evidence="4" id="KW-0472">Membrane</keyword>
<dbReference type="CDD" id="cd06225">
    <property type="entry name" value="HAMP"/>
    <property type="match status" value="1"/>
</dbReference>
<accession>A0A2S6HPI2</accession>
<dbReference type="PANTHER" id="PTHR34220">
    <property type="entry name" value="SENSOR HISTIDINE KINASE YPDA"/>
    <property type="match status" value="1"/>
</dbReference>
<dbReference type="InterPro" id="IPR050640">
    <property type="entry name" value="Bact_2-comp_sensor_kinase"/>
</dbReference>
<dbReference type="Gene3D" id="6.10.340.10">
    <property type="match status" value="1"/>
</dbReference>
<keyword evidence="3" id="KW-0808">Transferase</keyword>
<dbReference type="PROSITE" id="PS50885">
    <property type="entry name" value="HAMP"/>
    <property type="match status" value="1"/>
</dbReference>
<feature type="transmembrane region" description="Helical" evidence="4">
    <location>
        <begin position="285"/>
        <end position="306"/>
    </location>
</feature>
<feature type="domain" description="HAMP" evidence="5">
    <location>
        <begin position="308"/>
        <end position="360"/>
    </location>
</feature>
<feature type="transmembrane region" description="Helical" evidence="4">
    <location>
        <begin position="21"/>
        <end position="46"/>
    </location>
</feature>
<evidence type="ECO:0000256" key="3">
    <source>
        <dbReference type="ARBA" id="ARBA00022679"/>
    </source>
</evidence>
<organism evidence="6 7">
    <name type="scientific">Lacrimispora xylanisolvens</name>
    <dbReference type="NCBI Taxonomy" id="384636"/>
    <lineage>
        <taxon>Bacteria</taxon>
        <taxon>Bacillati</taxon>
        <taxon>Bacillota</taxon>
        <taxon>Clostridia</taxon>
        <taxon>Lachnospirales</taxon>
        <taxon>Lachnospiraceae</taxon>
        <taxon>Lacrimispora</taxon>
    </lineage>
</organism>
<comment type="subcellular location">
    <subcellularLocation>
        <location evidence="1">Membrane</location>
    </subcellularLocation>
</comment>
<dbReference type="GO" id="GO:0016020">
    <property type="term" value="C:membrane"/>
    <property type="evidence" value="ECO:0007669"/>
    <property type="project" value="UniProtKB-SubCell"/>
</dbReference>
<evidence type="ECO:0000259" key="5">
    <source>
        <dbReference type="PROSITE" id="PS50885"/>
    </source>
</evidence>
<keyword evidence="2" id="KW-0597">Phosphoprotein</keyword>
<keyword evidence="4" id="KW-1133">Transmembrane helix</keyword>
<evidence type="ECO:0000313" key="6">
    <source>
        <dbReference type="EMBL" id="PPK79458.1"/>
    </source>
</evidence>
<evidence type="ECO:0000313" key="7">
    <source>
        <dbReference type="Proteomes" id="UP000237749"/>
    </source>
</evidence>
<dbReference type="GO" id="GO:0000155">
    <property type="term" value="F:phosphorelay sensor kinase activity"/>
    <property type="evidence" value="ECO:0007669"/>
    <property type="project" value="InterPro"/>
</dbReference>
<dbReference type="SUPFAM" id="SSF55874">
    <property type="entry name" value="ATPase domain of HSP90 chaperone/DNA topoisomerase II/histidine kinase"/>
    <property type="match status" value="1"/>
</dbReference>
<protein>
    <submittedName>
        <fullName evidence="6">Two-component system sensor histidine kinase YesM</fullName>
    </submittedName>
</protein>
<evidence type="ECO:0000256" key="4">
    <source>
        <dbReference type="SAM" id="Phobius"/>
    </source>
</evidence>
<gene>
    <name evidence="6" type="ORF">BXY41_110184</name>
</gene>
<name>A0A2S6HPI2_9FIRM</name>
<dbReference type="OrthoDB" id="9809908at2"/>
<dbReference type="RefSeq" id="WP_104438320.1">
    <property type="nucleotide sequence ID" value="NZ_PTJA01000010.1"/>
</dbReference>
<sequence length="594" mass="69222">MRHILKWISSRLDDFKLKKKLRILYIYSVLLPIFITDSVIVAIFIASESASMKKGMENIANAVKYNFFYDIEEAAGTTKKIYMNKYVNQFMDKQFESELDYFLSYQAFMKDSLFESSIGTTASSITMYADNPTIVSGGEFKQLSTVKEQEWYQYLKGSSRDGVLYMYYDESRIPTVDSKRKISFIRRLNFYKRDGCEKLVKMDIDYSTMARSFVKMNYEAPVYVCWNDKIILSNQGNYGQWKDFETFDLQEKVGYQMNFASYGAELTIYVLKPQTVIVRQMLKNIPLFILLVFINILLPLGFMIAINQSFTERLKELSQAFKRIDDEKLMKIDNIRGEDEIGIVMRNYNRMVATINELIQTVYINRLKEQEMDIERQKAELLALHSQINPHFLFNALESIRMHSLLKNETETASMVERLAIMERQNFDWGTDFITVREEISFVEAYLQLQKYRFGDRLSYRLDIMEECMDYRIPKLTIVTFVENACIHGIESKTADGWIFVHVYLEDQMFYIEIEDTGDGMEESFLNELRNKMNHASIDMLKGKKGVGILNACLRLKMATDNTVSFELESEAGISTMVTIKIPVLNIGNNGGEL</sequence>
<keyword evidence="4" id="KW-0812">Transmembrane</keyword>
<keyword evidence="6" id="KW-0418">Kinase</keyword>
<proteinExistence type="predicted"/>